<evidence type="ECO:0000256" key="3">
    <source>
        <dbReference type="ARBA" id="ARBA00023274"/>
    </source>
</evidence>
<organism evidence="4">
    <name type="scientific">Oxytricha trifallax</name>
    <dbReference type="NCBI Taxonomy" id="1172189"/>
    <lineage>
        <taxon>Eukaryota</taxon>
        <taxon>Sar</taxon>
        <taxon>Alveolata</taxon>
        <taxon>Ciliophora</taxon>
        <taxon>Intramacronucleata</taxon>
        <taxon>Spirotrichea</taxon>
        <taxon>Stichotrichia</taxon>
        <taxon>Sporadotrichida</taxon>
        <taxon>Oxytrichidae</taxon>
        <taxon>Oxytrichinae</taxon>
        <taxon>Oxytricha</taxon>
    </lineage>
</organism>
<dbReference type="EMBL" id="JN383843">
    <property type="protein sequence ID" value="AEV66673.1"/>
    <property type="molecule type" value="Genomic_DNA"/>
</dbReference>
<keyword evidence="3" id="KW-0687">Ribonucleoprotein</keyword>
<dbReference type="GO" id="GO:1990904">
    <property type="term" value="C:ribonucleoprotein complex"/>
    <property type="evidence" value="ECO:0007669"/>
    <property type="project" value="UniProtKB-KW"/>
</dbReference>
<evidence type="ECO:0000313" key="4">
    <source>
        <dbReference type="EMBL" id="AEV66673.1"/>
    </source>
</evidence>
<evidence type="ECO:0000256" key="1">
    <source>
        <dbReference type="ARBA" id="ARBA00008080"/>
    </source>
</evidence>
<name>G9HRG1_9SPIT</name>
<comment type="similarity">
    <text evidence="1">Belongs to the universal ribosomal protein uS13 family.</text>
</comment>
<dbReference type="PROSITE" id="PS50159">
    <property type="entry name" value="RIBOSOMAL_S13_2"/>
    <property type="match status" value="1"/>
</dbReference>
<dbReference type="InterPro" id="IPR010979">
    <property type="entry name" value="Ribosomal_uS13-like_H2TH"/>
</dbReference>
<dbReference type="Gene3D" id="4.10.910.10">
    <property type="entry name" value="30s ribosomal protein s13, domain 2"/>
    <property type="match status" value="1"/>
</dbReference>
<evidence type="ECO:0000256" key="2">
    <source>
        <dbReference type="ARBA" id="ARBA00022980"/>
    </source>
</evidence>
<keyword evidence="2" id="KW-0689">Ribosomal protein</keyword>
<dbReference type="InterPro" id="IPR027437">
    <property type="entry name" value="Rbsml_uS13_C"/>
</dbReference>
<geneLocation type="mitochondrion" evidence="4"/>
<sequence length="196" mass="23715">MKFEQLLRIYWSRGFLYGGKTQQFRITFFEFFYEKKGIGSLTKKLFSKRFELQYFFLYKNHNKQLNTFSIAQRKSFNVFMSKLISINNSIFEIQKYNHIRLFLIRTYRGRCHAIGKPSRGQRTWSNASTSFNINKITKSFIQEVKKINFVEKKKESLNLKFIKKKIKTKAPKIKMFIVKKKKLMILIFNNFVNIFF</sequence>
<dbReference type="GO" id="GO:0003676">
    <property type="term" value="F:nucleic acid binding"/>
    <property type="evidence" value="ECO:0007669"/>
    <property type="project" value="InterPro"/>
</dbReference>
<accession>G9HRG1</accession>
<dbReference type="GO" id="GO:0005840">
    <property type="term" value="C:ribosome"/>
    <property type="evidence" value="ECO:0007669"/>
    <property type="project" value="UniProtKB-KW"/>
</dbReference>
<reference evidence="4" key="1">
    <citation type="journal article" date="2012" name="Genome Biol. Evol.">
        <title>The Oxytricha trifallax Mitochondrial Genome.</title>
        <authorList>
            <person name="Swart E.C."/>
            <person name="Nowacki M."/>
            <person name="Shum J."/>
            <person name="Stiles H."/>
            <person name="Higgins B.P."/>
            <person name="Doak T.G."/>
            <person name="Schotanus K."/>
            <person name="Magrini V.J."/>
            <person name="Minx P."/>
            <person name="Mardis E.R."/>
            <person name="Landweber L.F."/>
        </authorList>
    </citation>
    <scope>NUCLEOTIDE SEQUENCE</scope>
</reference>
<keyword evidence="4" id="KW-0496">Mitochondrion</keyword>
<proteinExistence type="inferred from homology"/>
<gene>
    <name evidence="4" type="primary">rps13</name>
</gene>
<dbReference type="AlphaFoldDB" id="G9HRG1"/>
<dbReference type="SUPFAM" id="SSF46946">
    <property type="entry name" value="S13-like H2TH domain"/>
    <property type="match status" value="1"/>
</dbReference>
<protein>
    <submittedName>
        <fullName evidence="4">Rps13</fullName>
    </submittedName>
</protein>